<dbReference type="Proteomes" id="UP001500457">
    <property type="component" value="Unassembled WGS sequence"/>
</dbReference>
<feature type="compositionally biased region" description="Basic residues" evidence="2">
    <location>
        <begin position="53"/>
        <end position="63"/>
    </location>
</feature>
<feature type="compositionally biased region" description="Gly residues" evidence="2">
    <location>
        <begin position="71"/>
        <end position="84"/>
    </location>
</feature>
<reference evidence="6" key="1">
    <citation type="journal article" date="2019" name="Int. J. Syst. Evol. Microbiol.">
        <title>The Global Catalogue of Microorganisms (GCM) 10K type strain sequencing project: providing services to taxonomists for standard genome sequencing and annotation.</title>
        <authorList>
            <consortium name="The Broad Institute Genomics Platform"/>
            <consortium name="The Broad Institute Genome Sequencing Center for Infectious Disease"/>
            <person name="Wu L."/>
            <person name="Ma J."/>
        </authorList>
    </citation>
    <scope>NUCLEOTIDE SEQUENCE [LARGE SCALE GENOMIC DNA]</scope>
    <source>
        <strain evidence="6">JCM 17983</strain>
    </source>
</reference>
<keyword evidence="1" id="KW-0238">DNA-binding</keyword>
<feature type="domain" description="Lsr2 DNA-binding" evidence="4">
    <location>
        <begin position="88"/>
        <end position="123"/>
    </location>
</feature>
<proteinExistence type="predicted"/>
<accession>A0ABP9E9D7</accession>
<comment type="caution">
    <text evidence="5">The sequence shown here is derived from an EMBL/GenBank/DDBJ whole genome shotgun (WGS) entry which is preliminary data.</text>
</comment>
<sequence>MAQKVVVSLVDDLDQSEADETVEFGIDGATYEIDLSEANASALRDALADYVAHARRSGGRRRSSSASSSGSTGGRRGSGGGGGRAAVDREQNQAIREWARKQGMTVSERGRIPSEVSEAYHKAH</sequence>
<dbReference type="InterPro" id="IPR042261">
    <property type="entry name" value="Lsr2-like_dimerization"/>
</dbReference>
<organism evidence="5 6">
    <name type="scientific">Actinomycetospora straminea</name>
    <dbReference type="NCBI Taxonomy" id="663607"/>
    <lineage>
        <taxon>Bacteria</taxon>
        <taxon>Bacillati</taxon>
        <taxon>Actinomycetota</taxon>
        <taxon>Actinomycetes</taxon>
        <taxon>Pseudonocardiales</taxon>
        <taxon>Pseudonocardiaceae</taxon>
        <taxon>Actinomycetospora</taxon>
    </lineage>
</organism>
<name>A0ABP9E9D7_9PSEU</name>
<keyword evidence="6" id="KW-1185">Reference proteome</keyword>
<feature type="domain" description="Lsr2 dimerization" evidence="3">
    <location>
        <begin position="1"/>
        <end position="58"/>
    </location>
</feature>
<dbReference type="InterPro" id="IPR055370">
    <property type="entry name" value="Lsr2_DNA-bd"/>
</dbReference>
<dbReference type="Gene3D" id="3.30.60.230">
    <property type="entry name" value="Lsr2, dimerization domain"/>
    <property type="match status" value="1"/>
</dbReference>
<feature type="region of interest" description="Disordered" evidence="2">
    <location>
        <begin position="53"/>
        <end position="124"/>
    </location>
</feature>
<evidence type="ECO:0000256" key="1">
    <source>
        <dbReference type="ARBA" id="ARBA00023125"/>
    </source>
</evidence>
<dbReference type="Gene3D" id="4.10.320.10">
    <property type="entry name" value="E3-binding domain"/>
    <property type="match status" value="1"/>
</dbReference>
<feature type="compositionally biased region" description="Basic and acidic residues" evidence="2">
    <location>
        <begin position="108"/>
        <end position="124"/>
    </location>
</feature>
<evidence type="ECO:0000259" key="4">
    <source>
        <dbReference type="Pfam" id="PF23359"/>
    </source>
</evidence>
<dbReference type="InterPro" id="IPR024412">
    <property type="entry name" value="Lsr2_dim_dom"/>
</dbReference>
<gene>
    <name evidence="5" type="ORF">GCM10023203_21830</name>
</gene>
<dbReference type="RefSeq" id="WP_274230476.1">
    <property type="nucleotide sequence ID" value="NZ_BAABHQ010000004.1"/>
</dbReference>
<evidence type="ECO:0000259" key="3">
    <source>
        <dbReference type="Pfam" id="PF11774"/>
    </source>
</evidence>
<evidence type="ECO:0000256" key="2">
    <source>
        <dbReference type="SAM" id="MobiDB-lite"/>
    </source>
</evidence>
<evidence type="ECO:0000313" key="5">
    <source>
        <dbReference type="EMBL" id="GAA4871917.1"/>
    </source>
</evidence>
<dbReference type="EMBL" id="BAABHQ010000004">
    <property type="protein sequence ID" value="GAA4871917.1"/>
    <property type="molecule type" value="Genomic_DNA"/>
</dbReference>
<dbReference type="Pfam" id="PF23359">
    <property type="entry name" value="Lsr2_DNA-bd"/>
    <property type="match status" value="1"/>
</dbReference>
<dbReference type="Pfam" id="PF11774">
    <property type="entry name" value="Lsr2"/>
    <property type="match status" value="1"/>
</dbReference>
<evidence type="ECO:0000313" key="6">
    <source>
        <dbReference type="Proteomes" id="UP001500457"/>
    </source>
</evidence>
<protein>
    <submittedName>
        <fullName evidence="5">Lsr2 family protein</fullName>
    </submittedName>
</protein>
<dbReference type="InterPro" id="IPR036625">
    <property type="entry name" value="E3-bd_dom_sf"/>
</dbReference>